<feature type="domain" description="HTH marR-type" evidence="1">
    <location>
        <begin position="9"/>
        <end position="141"/>
    </location>
</feature>
<accession>A0A1Q4VA67</accession>
<dbReference type="Pfam" id="PF12802">
    <property type="entry name" value="MarR_2"/>
    <property type="match status" value="1"/>
</dbReference>
<dbReference type="PANTHER" id="PTHR33164:SF99">
    <property type="entry name" value="MARR FAMILY REGULATORY PROTEIN"/>
    <property type="match status" value="1"/>
</dbReference>
<dbReference type="InterPro" id="IPR036388">
    <property type="entry name" value="WH-like_DNA-bd_sf"/>
</dbReference>
<gene>
    <name evidence="2" type="ORF">AB852_11055</name>
</gene>
<dbReference type="RefSeq" id="WP_073786611.1">
    <property type="nucleotide sequence ID" value="NZ_LFBV01000002.1"/>
</dbReference>
<organism evidence="2 3">
    <name type="scientific">Streptomyces uncialis</name>
    <dbReference type="NCBI Taxonomy" id="1048205"/>
    <lineage>
        <taxon>Bacteria</taxon>
        <taxon>Bacillati</taxon>
        <taxon>Actinomycetota</taxon>
        <taxon>Actinomycetes</taxon>
        <taxon>Kitasatosporales</taxon>
        <taxon>Streptomycetaceae</taxon>
        <taxon>Streptomyces</taxon>
    </lineage>
</organism>
<evidence type="ECO:0000313" key="2">
    <source>
        <dbReference type="EMBL" id="OKH94726.1"/>
    </source>
</evidence>
<sequence length="152" mass="16811">MEQKALDAWTDLVLAYGRITQAMEREMNRSTGLTLSQYDVLLRLAEAPGGRMRMSDLATSVVYSTGGLTRLLARMDRAGLVERVPSPDDRRVVHAVLTERGRERLAEASRVHLAGIEHHFARHLLPAEAGPVADFLQRLHEAADEDGAGREA</sequence>
<evidence type="ECO:0000259" key="1">
    <source>
        <dbReference type="PROSITE" id="PS50995"/>
    </source>
</evidence>
<evidence type="ECO:0000313" key="3">
    <source>
        <dbReference type="Proteomes" id="UP000186455"/>
    </source>
</evidence>
<keyword evidence="3" id="KW-1185">Reference proteome</keyword>
<name>A0A1Q4VA67_9ACTN</name>
<comment type="caution">
    <text evidence="2">The sequence shown here is derived from an EMBL/GenBank/DDBJ whole genome shotgun (WGS) entry which is preliminary data.</text>
</comment>
<reference evidence="2 3" key="1">
    <citation type="submission" date="2015-06" db="EMBL/GenBank/DDBJ databases">
        <title>Cloning and characterization of the uncialamcin biosynthetic gene cluster.</title>
        <authorList>
            <person name="Yan X."/>
            <person name="Huang T."/>
            <person name="Ge H."/>
            <person name="Shen B."/>
        </authorList>
    </citation>
    <scope>NUCLEOTIDE SEQUENCE [LARGE SCALE GENOMIC DNA]</scope>
    <source>
        <strain evidence="2 3">DCA2648</strain>
    </source>
</reference>
<dbReference type="GO" id="GO:0003700">
    <property type="term" value="F:DNA-binding transcription factor activity"/>
    <property type="evidence" value="ECO:0007669"/>
    <property type="project" value="InterPro"/>
</dbReference>
<dbReference type="GO" id="GO:0006950">
    <property type="term" value="P:response to stress"/>
    <property type="evidence" value="ECO:0007669"/>
    <property type="project" value="TreeGrafter"/>
</dbReference>
<dbReference type="EMBL" id="LFBV01000002">
    <property type="protein sequence ID" value="OKH94726.1"/>
    <property type="molecule type" value="Genomic_DNA"/>
</dbReference>
<dbReference type="SMART" id="SM00347">
    <property type="entry name" value="HTH_MARR"/>
    <property type="match status" value="1"/>
</dbReference>
<dbReference type="AlphaFoldDB" id="A0A1Q4VA67"/>
<dbReference type="InterPro" id="IPR036390">
    <property type="entry name" value="WH_DNA-bd_sf"/>
</dbReference>
<dbReference type="PROSITE" id="PS50995">
    <property type="entry name" value="HTH_MARR_2"/>
    <property type="match status" value="1"/>
</dbReference>
<proteinExistence type="predicted"/>
<dbReference type="InterPro" id="IPR000835">
    <property type="entry name" value="HTH_MarR-typ"/>
</dbReference>
<dbReference type="Gene3D" id="1.10.10.10">
    <property type="entry name" value="Winged helix-like DNA-binding domain superfamily/Winged helix DNA-binding domain"/>
    <property type="match status" value="1"/>
</dbReference>
<protein>
    <recommendedName>
        <fullName evidence="1">HTH marR-type domain-containing protein</fullName>
    </recommendedName>
</protein>
<dbReference type="STRING" id="1048205.AB852_11055"/>
<dbReference type="InterPro" id="IPR039422">
    <property type="entry name" value="MarR/SlyA-like"/>
</dbReference>
<dbReference type="PANTHER" id="PTHR33164">
    <property type="entry name" value="TRANSCRIPTIONAL REGULATOR, MARR FAMILY"/>
    <property type="match status" value="1"/>
</dbReference>
<dbReference type="SUPFAM" id="SSF46785">
    <property type="entry name" value="Winged helix' DNA-binding domain"/>
    <property type="match status" value="1"/>
</dbReference>
<dbReference type="Proteomes" id="UP000186455">
    <property type="component" value="Unassembled WGS sequence"/>
</dbReference>